<evidence type="ECO:0000256" key="15">
    <source>
        <dbReference type="SAM" id="Coils"/>
    </source>
</evidence>
<dbReference type="PANTHER" id="PTHR47968">
    <property type="entry name" value="CENTROMERE PROTEIN E"/>
    <property type="match status" value="1"/>
</dbReference>
<evidence type="ECO:0000256" key="10">
    <source>
        <dbReference type="ARBA" id="ARBA00023212"/>
    </source>
</evidence>
<sequence>MSSVYGEEASQYGDDQGSGAHEEKIFVAVRLRPLNEREIANNDVSDWECINNTTILYKNALSERSLFPTACAYDRVFSSECSTRQVYEEAAKGVALSVLSGFNSSIFAYGQTSSGKTYTMSGITEYTLADIYDHISKNDDREFTLKFSAMEIYNEVVRDLLTPDDTPLRLLDDPERGTVVEKLTEVTLKDWNHLKELLSVCEAQRKIGETALNEMSSRSHQILRYTVESTAKKFVGFQNSSTLTAAVNFVDLAGSERASQTLSANVRLKEGSHINRSLLTLGTVIRKLSKKGNGHIPFRDSKLTRILQNSLGGNARTAIICTMSPAHSHVEQSRNTLLFATCAKNVITNAKVNVVMSEKALVKQLRKELARLEAELRNLSALAASGGSADALKEKEALIEKMSREIRELTEQRDLAQSRVNNMTSSGSWTELSSVSSPDKVQWMDDYAASEVSECVYPFRPDGYEGLNNSNKLSEQIPDPPEDQFLCDDTSPRLFIEKYFGPDPCKGWENIAQRTVPNLEDNCKEVQCVEVDSNANNTSSDKHSSPRKGDQESGSIDIDHNLAGEQSSSSDTDSSDSNNLPRSRSSEAIIVNVPVVKGSEIAKENGGILSESEKELCTIKNDLEEKPSQPEVAADSVKVLSKEQNHCFTIEVKLKMKGDDSENISAEELKKSGEDSEKICTEAEVAKSVPEKQSDDNLVQDNEPISKELGNFIGDSVNSENESELSPSRQSTEFEKQRQEIIELWDACNVPLVHRTYFFLLFKGDPTDSVYMEVELRRLSYLKNAFSLGAKVVKDGQIFSQAASLSALNREREMLSKLLLKKFHSKERDSLYQKWGIDLKTKKRRLQLCHKLWKDTKDMDHITESAALISKLVGFEAQNEVPKEMFELNFSPGPKNLRSFSWKPRKPM</sequence>
<dbReference type="FunFam" id="3.40.850.10:FF:000016">
    <property type="entry name" value="Kinesin-like protein"/>
    <property type="match status" value="1"/>
</dbReference>
<dbReference type="InterPro" id="IPR027417">
    <property type="entry name" value="P-loop_NTPase"/>
</dbReference>
<evidence type="ECO:0000313" key="18">
    <source>
        <dbReference type="EMBL" id="OIT35922.1"/>
    </source>
</evidence>
<dbReference type="EMBL" id="MJEQ01000497">
    <property type="protein sequence ID" value="OIT35922.1"/>
    <property type="molecule type" value="Genomic_DNA"/>
</dbReference>
<organism evidence="18 19">
    <name type="scientific">Nicotiana attenuata</name>
    <name type="common">Coyote tobacco</name>
    <dbReference type="NCBI Taxonomy" id="49451"/>
    <lineage>
        <taxon>Eukaryota</taxon>
        <taxon>Viridiplantae</taxon>
        <taxon>Streptophyta</taxon>
        <taxon>Embryophyta</taxon>
        <taxon>Tracheophyta</taxon>
        <taxon>Spermatophyta</taxon>
        <taxon>Magnoliopsida</taxon>
        <taxon>eudicotyledons</taxon>
        <taxon>Gunneridae</taxon>
        <taxon>Pentapetalae</taxon>
        <taxon>asterids</taxon>
        <taxon>lamiids</taxon>
        <taxon>Solanales</taxon>
        <taxon>Solanaceae</taxon>
        <taxon>Nicotianoideae</taxon>
        <taxon>Nicotianeae</taxon>
        <taxon>Nicotiana</taxon>
    </lineage>
</organism>
<evidence type="ECO:0000256" key="11">
    <source>
        <dbReference type="ARBA" id="ARBA00023242"/>
    </source>
</evidence>
<dbReference type="GO" id="GO:0008017">
    <property type="term" value="F:microtubule binding"/>
    <property type="evidence" value="ECO:0007669"/>
    <property type="project" value="InterPro"/>
</dbReference>
<comment type="caution">
    <text evidence="18">The sequence shown here is derived from an EMBL/GenBank/DDBJ whole genome shotgun (WGS) entry which is preliminary data.</text>
</comment>
<dbReference type="GeneID" id="109242738"/>
<reference evidence="18" key="1">
    <citation type="submission" date="2016-11" db="EMBL/GenBank/DDBJ databases">
        <title>The genome of Nicotiana attenuata.</title>
        <authorList>
            <person name="Xu S."/>
            <person name="Brockmoeller T."/>
            <person name="Gaquerel E."/>
            <person name="Navarro A."/>
            <person name="Kuhl H."/>
            <person name="Gase K."/>
            <person name="Ling Z."/>
            <person name="Zhou W."/>
            <person name="Kreitzer C."/>
            <person name="Stanke M."/>
            <person name="Tang H."/>
            <person name="Lyons E."/>
            <person name="Pandey P."/>
            <person name="Pandey S.P."/>
            <person name="Timmermann B."/>
            <person name="Baldwin I.T."/>
        </authorList>
    </citation>
    <scope>NUCLEOTIDE SEQUENCE [LARGE SCALE GENOMIC DNA]</scope>
    <source>
        <strain evidence="18">UT</strain>
    </source>
</reference>
<dbReference type="OrthoDB" id="3176171at2759"/>
<keyword evidence="3" id="KW-0963">Cytoplasm</keyword>
<evidence type="ECO:0000259" key="17">
    <source>
        <dbReference type="PROSITE" id="PS50067"/>
    </source>
</evidence>
<comment type="similarity">
    <text evidence="2">Belongs to the TRAFAC class myosin-kinesin ATPase superfamily. Kinesin family. KIN-7 subfamily.</text>
</comment>
<keyword evidence="6 14" id="KW-0547">Nucleotide-binding</keyword>
<proteinExistence type="inferred from homology"/>
<evidence type="ECO:0000256" key="8">
    <source>
        <dbReference type="ARBA" id="ARBA00023054"/>
    </source>
</evidence>
<dbReference type="Gene3D" id="3.40.850.10">
    <property type="entry name" value="Kinesin motor domain"/>
    <property type="match status" value="1"/>
</dbReference>
<feature type="coiled-coil region" evidence="15">
    <location>
        <begin position="355"/>
        <end position="426"/>
    </location>
</feature>
<dbReference type="InterPro" id="IPR036961">
    <property type="entry name" value="Kinesin_motor_dom_sf"/>
</dbReference>
<feature type="compositionally biased region" description="Basic and acidic residues" evidence="16">
    <location>
        <begin position="540"/>
        <end position="562"/>
    </location>
</feature>
<evidence type="ECO:0000256" key="1">
    <source>
        <dbReference type="ARBA" id="ARBA00004123"/>
    </source>
</evidence>
<dbReference type="AlphaFoldDB" id="A0A314L342"/>
<evidence type="ECO:0000256" key="13">
    <source>
        <dbReference type="ARBA" id="ARBA00060413"/>
    </source>
</evidence>
<feature type="binding site" evidence="14">
    <location>
        <begin position="110"/>
        <end position="117"/>
    </location>
    <ligand>
        <name>ATP</name>
        <dbReference type="ChEBI" id="CHEBI:30616"/>
    </ligand>
</feature>
<keyword evidence="7 14" id="KW-0067">ATP-binding</keyword>
<evidence type="ECO:0000256" key="14">
    <source>
        <dbReference type="PROSITE-ProRule" id="PRU00283"/>
    </source>
</evidence>
<keyword evidence="10" id="KW-0206">Cytoskeleton</keyword>
<feature type="domain" description="Kinesin motor" evidence="17">
    <location>
        <begin position="24"/>
        <end position="346"/>
    </location>
</feature>
<keyword evidence="19" id="KW-1185">Reference proteome</keyword>
<dbReference type="CDD" id="cd01374">
    <property type="entry name" value="KISc_CENP_E"/>
    <property type="match status" value="1"/>
</dbReference>
<dbReference type="KEGG" id="nau:109242738"/>
<dbReference type="Proteomes" id="UP000187609">
    <property type="component" value="Unassembled WGS sequence"/>
</dbReference>
<evidence type="ECO:0000313" key="19">
    <source>
        <dbReference type="Proteomes" id="UP000187609"/>
    </source>
</evidence>
<dbReference type="Pfam" id="PF00225">
    <property type="entry name" value="Kinesin"/>
    <property type="match status" value="1"/>
</dbReference>
<feature type="compositionally biased region" description="Low complexity" evidence="16">
    <location>
        <begin position="567"/>
        <end position="577"/>
    </location>
</feature>
<dbReference type="PANTHER" id="PTHR47968:SF54">
    <property type="entry name" value="KINESIN-LIKE PROTEIN NACK2"/>
    <property type="match status" value="1"/>
</dbReference>
<comment type="subcellular location">
    <subcellularLocation>
        <location evidence="13">Cytoplasm</location>
        <location evidence="13">Cytoskeleton</location>
        <location evidence="13">Phragmoplast</location>
    </subcellularLocation>
    <subcellularLocation>
        <location evidence="1">Nucleus</location>
    </subcellularLocation>
</comment>
<name>A0A314L342_NICAT</name>
<keyword evidence="8 15" id="KW-0175">Coiled coil</keyword>
<feature type="compositionally biased region" description="Polar residues" evidence="16">
    <location>
        <begin position="716"/>
        <end position="731"/>
    </location>
</feature>
<dbReference type="GO" id="GO:0003777">
    <property type="term" value="F:microtubule motor activity"/>
    <property type="evidence" value="ECO:0007669"/>
    <property type="project" value="InterPro"/>
</dbReference>
<evidence type="ECO:0000256" key="5">
    <source>
        <dbReference type="ARBA" id="ARBA00022701"/>
    </source>
</evidence>
<evidence type="ECO:0000256" key="7">
    <source>
        <dbReference type="ARBA" id="ARBA00022840"/>
    </source>
</evidence>
<accession>A0A314L342</accession>
<keyword evidence="11" id="KW-0539">Nucleus</keyword>
<dbReference type="InterPro" id="IPR021881">
    <property type="entry name" value="NACK_C"/>
</dbReference>
<dbReference type="InterPro" id="IPR027640">
    <property type="entry name" value="Kinesin-like_fam"/>
</dbReference>
<keyword evidence="4" id="KW-0132">Cell division</keyword>
<protein>
    <submittedName>
        <fullName evidence="18">Kinesin-like protein kin-7f</fullName>
    </submittedName>
</protein>
<dbReference type="GO" id="GO:0005524">
    <property type="term" value="F:ATP binding"/>
    <property type="evidence" value="ECO:0007669"/>
    <property type="project" value="UniProtKB-UniRule"/>
</dbReference>
<feature type="region of interest" description="Disordered" evidence="16">
    <location>
        <begin position="710"/>
        <end position="732"/>
    </location>
</feature>
<evidence type="ECO:0000256" key="6">
    <source>
        <dbReference type="ARBA" id="ARBA00022741"/>
    </source>
</evidence>
<dbReference type="PROSITE" id="PS50067">
    <property type="entry name" value="KINESIN_MOTOR_2"/>
    <property type="match status" value="1"/>
</dbReference>
<dbReference type="GO" id="GO:0000919">
    <property type="term" value="P:cell plate assembly"/>
    <property type="evidence" value="ECO:0007669"/>
    <property type="project" value="UniProtKB-ARBA"/>
</dbReference>
<feature type="region of interest" description="Disordered" evidence="16">
    <location>
        <begin position="534"/>
        <end position="585"/>
    </location>
</feature>
<dbReference type="Gramene" id="OIT35922">
    <property type="protein sequence ID" value="OIT35922"/>
    <property type="gene ID" value="A4A49_13916"/>
</dbReference>
<dbReference type="Pfam" id="PF11995">
    <property type="entry name" value="DUF3490"/>
    <property type="match status" value="1"/>
</dbReference>
<evidence type="ECO:0000256" key="3">
    <source>
        <dbReference type="ARBA" id="ARBA00022490"/>
    </source>
</evidence>
<dbReference type="SMR" id="A0A314L342"/>
<keyword evidence="9 14" id="KW-0505">Motor protein</keyword>
<evidence type="ECO:0000256" key="2">
    <source>
        <dbReference type="ARBA" id="ARBA00007310"/>
    </source>
</evidence>
<evidence type="ECO:0000256" key="4">
    <source>
        <dbReference type="ARBA" id="ARBA00022618"/>
    </source>
</evidence>
<dbReference type="SUPFAM" id="SSF52540">
    <property type="entry name" value="P-loop containing nucleoside triphosphate hydrolases"/>
    <property type="match status" value="1"/>
</dbReference>
<dbReference type="GO" id="GO:0007018">
    <property type="term" value="P:microtubule-based movement"/>
    <property type="evidence" value="ECO:0007669"/>
    <property type="project" value="InterPro"/>
</dbReference>
<evidence type="ECO:0000256" key="9">
    <source>
        <dbReference type="ARBA" id="ARBA00023175"/>
    </source>
</evidence>
<dbReference type="InterPro" id="IPR001752">
    <property type="entry name" value="Kinesin_motor_dom"/>
</dbReference>
<dbReference type="PRINTS" id="PR00380">
    <property type="entry name" value="KINESINHEAVY"/>
</dbReference>
<dbReference type="GO" id="GO:0005874">
    <property type="term" value="C:microtubule"/>
    <property type="evidence" value="ECO:0007669"/>
    <property type="project" value="UniProtKB-KW"/>
</dbReference>
<evidence type="ECO:0000256" key="16">
    <source>
        <dbReference type="SAM" id="MobiDB-lite"/>
    </source>
</evidence>
<dbReference type="STRING" id="49451.A0A314L342"/>
<evidence type="ECO:0000256" key="12">
    <source>
        <dbReference type="ARBA" id="ARBA00023306"/>
    </source>
</evidence>
<gene>
    <name evidence="18" type="primary">KIN7F_0</name>
    <name evidence="18" type="ORF">A4A49_13916</name>
</gene>
<keyword evidence="12" id="KW-0131">Cell cycle</keyword>
<dbReference type="GO" id="GO:0005634">
    <property type="term" value="C:nucleus"/>
    <property type="evidence" value="ECO:0007669"/>
    <property type="project" value="UniProtKB-SubCell"/>
</dbReference>
<dbReference type="SMART" id="SM00129">
    <property type="entry name" value="KISc"/>
    <property type="match status" value="1"/>
</dbReference>
<keyword evidence="5" id="KW-0493">Microtubule</keyword>
<dbReference type="GO" id="GO:0009524">
    <property type="term" value="C:phragmoplast"/>
    <property type="evidence" value="ECO:0007669"/>
    <property type="project" value="UniProtKB-SubCell"/>
</dbReference>